<dbReference type="InterPro" id="IPR012674">
    <property type="entry name" value="Calycin"/>
</dbReference>
<sequence length="81" mass="10075">MFWVHDTDYDRYAFMYSCENRFLFFRHEMIWVLTRERMIDFESSTYQYISGRLDMTELDRRDLVASNQTMCKMEGYDDDHV</sequence>
<proteinExistence type="predicted"/>
<keyword evidence="2" id="KW-1185">Reference proteome</keyword>
<organism evidence="1 2">
    <name type="scientific">Holothuria leucospilota</name>
    <name type="common">Black long sea cucumber</name>
    <name type="synonym">Mertensiothuria leucospilota</name>
    <dbReference type="NCBI Taxonomy" id="206669"/>
    <lineage>
        <taxon>Eukaryota</taxon>
        <taxon>Metazoa</taxon>
        <taxon>Echinodermata</taxon>
        <taxon>Eleutherozoa</taxon>
        <taxon>Echinozoa</taxon>
        <taxon>Holothuroidea</taxon>
        <taxon>Aspidochirotacea</taxon>
        <taxon>Aspidochirotida</taxon>
        <taxon>Holothuriidae</taxon>
        <taxon>Holothuria</taxon>
    </lineage>
</organism>
<evidence type="ECO:0000313" key="2">
    <source>
        <dbReference type="Proteomes" id="UP001152320"/>
    </source>
</evidence>
<dbReference type="EMBL" id="JAIZAY010000005">
    <property type="protein sequence ID" value="KAJ8041362.1"/>
    <property type="molecule type" value="Genomic_DNA"/>
</dbReference>
<gene>
    <name evidence="1" type="ORF">HOLleu_12162</name>
</gene>
<accession>A0A9Q1CAH2</accession>
<dbReference type="OrthoDB" id="565904at2759"/>
<dbReference type="Gene3D" id="2.40.128.20">
    <property type="match status" value="1"/>
</dbReference>
<protein>
    <submittedName>
        <fullName evidence="1">Apolipoprotein D</fullName>
    </submittedName>
</protein>
<dbReference type="Proteomes" id="UP001152320">
    <property type="component" value="Chromosome 5"/>
</dbReference>
<name>A0A9Q1CAH2_HOLLE</name>
<dbReference type="AlphaFoldDB" id="A0A9Q1CAH2"/>
<dbReference type="SUPFAM" id="SSF50814">
    <property type="entry name" value="Lipocalins"/>
    <property type="match status" value="1"/>
</dbReference>
<comment type="caution">
    <text evidence="1">The sequence shown here is derived from an EMBL/GenBank/DDBJ whole genome shotgun (WGS) entry which is preliminary data.</text>
</comment>
<evidence type="ECO:0000313" key="1">
    <source>
        <dbReference type="EMBL" id="KAJ8041362.1"/>
    </source>
</evidence>
<reference evidence="1" key="1">
    <citation type="submission" date="2021-10" db="EMBL/GenBank/DDBJ databases">
        <title>Tropical sea cucumber genome reveals ecological adaptation and Cuvierian tubules defense mechanism.</title>
        <authorList>
            <person name="Chen T."/>
        </authorList>
    </citation>
    <scope>NUCLEOTIDE SEQUENCE</scope>
    <source>
        <strain evidence="1">Nanhai2018</strain>
        <tissue evidence="1">Muscle</tissue>
    </source>
</reference>